<name>A0A2W5ID86_9ACTN</name>
<comment type="subunit">
    <text evidence="6">Consists of a catalytic RNA component (M1 or rnpB) and a protein subunit.</text>
</comment>
<dbReference type="GO" id="GO:0001682">
    <property type="term" value="P:tRNA 5'-leader removal"/>
    <property type="evidence" value="ECO:0007669"/>
    <property type="project" value="UniProtKB-UniRule"/>
</dbReference>
<comment type="catalytic activity">
    <reaction evidence="6">
        <text>Endonucleolytic cleavage of RNA, removing 5'-extranucleotides from tRNA precursor.</text>
        <dbReference type="EC" id="3.1.26.5"/>
    </reaction>
</comment>
<dbReference type="InterPro" id="IPR020568">
    <property type="entry name" value="Ribosomal_Su5_D2-typ_SF"/>
</dbReference>
<organism evidence="8 9">
    <name type="scientific">Lawsonella clevelandensis</name>
    <dbReference type="NCBI Taxonomy" id="1528099"/>
    <lineage>
        <taxon>Bacteria</taxon>
        <taxon>Bacillati</taxon>
        <taxon>Actinomycetota</taxon>
        <taxon>Actinomycetes</taxon>
        <taxon>Mycobacteriales</taxon>
        <taxon>Lawsonellaceae</taxon>
        <taxon>Lawsonella</taxon>
    </lineage>
</organism>
<evidence type="ECO:0000256" key="3">
    <source>
        <dbReference type="ARBA" id="ARBA00022759"/>
    </source>
</evidence>
<dbReference type="InterPro" id="IPR000100">
    <property type="entry name" value="RNase_P"/>
</dbReference>
<dbReference type="InterPro" id="IPR014721">
    <property type="entry name" value="Ribsml_uS5_D2-typ_fold_subgr"/>
</dbReference>
<keyword evidence="2 6" id="KW-0540">Nuclease</keyword>
<dbReference type="GO" id="GO:0042781">
    <property type="term" value="F:3'-tRNA processing endoribonuclease activity"/>
    <property type="evidence" value="ECO:0007669"/>
    <property type="project" value="TreeGrafter"/>
</dbReference>
<evidence type="ECO:0000256" key="6">
    <source>
        <dbReference type="HAMAP-Rule" id="MF_00227"/>
    </source>
</evidence>
<gene>
    <name evidence="6 8" type="primary">rnpA</name>
    <name evidence="8" type="ORF">DI579_06580</name>
</gene>
<evidence type="ECO:0000313" key="8">
    <source>
        <dbReference type="EMBL" id="PZP88374.1"/>
    </source>
</evidence>
<keyword evidence="1 6" id="KW-0819">tRNA processing</keyword>
<sequence length="145" mass="15935">MLSQENRLHRSSDFRRVVRTGVKVTCGHVVVYAARQDNDKELAASVTGSHPHSATSENPPRVGLIVSKAVGNAVARHQLSRRLRHTCRELLPTIPNNVDIVIRALPGSQFVPSACLEKWLTEAFRRLATKPALRAPQPPEPPAKG</sequence>
<evidence type="ECO:0000256" key="5">
    <source>
        <dbReference type="ARBA" id="ARBA00022884"/>
    </source>
</evidence>
<dbReference type="HAMAP" id="MF_00227">
    <property type="entry name" value="RNase_P"/>
    <property type="match status" value="1"/>
</dbReference>
<dbReference type="PANTHER" id="PTHR33992">
    <property type="entry name" value="RIBONUCLEASE P PROTEIN COMPONENT"/>
    <property type="match status" value="1"/>
</dbReference>
<protein>
    <recommendedName>
        <fullName evidence="6 7">Ribonuclease P protein component</fullName>
        <shortName evidence="6">RNase P protein</shortName>
        <shortName evidence="6">RNaseP protein</shortName>
        <ecNumber evidence="6 7">3.1.26.5</ecNumber>
    </recommendedName>
    <alternativeName>
        <fullName evidence="6">Protein C5</fullName>
    </alternativeName>
</protein>
<evidence type="ECO:0000256" key="2">
    <source>
        <dbReference type="ARBA" id="ARBA00022722"/>
    </source>
</evidence>
<accession>A0A2W5ID86</accession>
<comment type="similarity">
    <text evidence="6">Belongs to the RnpA family.</text>
</comment>
<dbReference type="GO" id="GO:0000049">
    <property type="term" value="F:tRNA binding"/>
    <property type="evidence" value="ECO:0007669"/>
    <property type="project" value="UniProtKB-UniRule"/>
</dbReference>
<dbReference type="GO" id="GO:0030677">
    <property type="term" value="C:ribonuclease P complex"/>
    <property type="evidence" value="ECO:0007669"/>
    <property type="project" value="TreeGrafter"/>
</dbReference>
<keyword evidence="3 6" id="KW-0255">Endonuclease</keyword>
<evidence type="ECO:0000256" key="4">
    <source>
        <dbReference type="ARBA" id="ARBA00022801"/>
    </source>
</evidence>
<dbReference type="AlphaFoldDB" id="A0A2W5ID86"/>
<reference evidence="8 9" key="1">
    <citation type="submission" date="2017-08" db="EMBL/GenBank/DDBJ databases">
        <title>Infants hospitalized years apart are colonized by the same room-sourced microbial strains.</title>
        <authorList>
            <person name="Brooks B."/>
            <person name="Olm M.R."/>
            <person name="Firek B.A."/>
            <person name="Baker R."/>
            <person name="Thomas B.C."/>
            <person name="Morowitz M.J."/>
            <person name="Banfield J.F."/>
        </authorList>
    </citation>
    <scope>NUCLEOTIDE SEQUENCE [LARGE SCALE GENOMIC DNA]</scope>
    <source>
        <strain evidence="8">S2_006_000_R1_57</strain>
    </source>
</reference>
<proteinExistence type="inferred from homology"/>
<dbReference type="RefSeq" id="WP_290599104.1">
    <property type="nucleotide sequence ID" value="NZ_CAKZIO010000009.1"/>
</dbReference>
<dbReference type="Proteomes" id="UP000248606">
    <property type="component" value="Unassembled WGS sequence"/>
</dbReference>
<dbReference type="EC" id="3.1.26.5" evidence="6 7"/>
<dbReference type="SUPFAM" id="SSF54211">
    <property type="entry name" value="Ribosomal protein S5 domain 2-like"/>
    <property type="match status" value="1"/>
</dbReference>
<evidence type="ECO:0000256" key="7">
    <source>
        <dbReference type="NCBIfam" id="TIGR00188"/>
    </source>
</evidence>
<evidence type="ECO:0000256" key="1">
    <source>
        <dbReference type="ARBA" id="ARBA00022694"/>
    </source>
</evidence>
<comment type="caution">
    <text evidence="8">The sequence shown here is derived from an EMBL/GenBank/DDBJ whole genome shotgun (WGS) entry which is preliminary data.</text>
</comment>
<dbReference type="PANTHER" id="PTHR33992:SF1">
    <property type="entry name" value="RIBONUCLEASE P PROTEIN COMPONENT"/>
    <property type="match status" value="1"/>
</dbReference>
<dbReference type="NCBIfam" id="TIGR00188">
    <property type="entry name" value="rnpA"/>
    <property type="match status" value="1"/>
</dbReference>
<dbReference type="EMBL" id="QFOZ01000012">
    <property type="protein sequence ID" value="PZP88374.1"/>
    <property type="molecule type" value="Genomic_DNA"/>
</dbReference>
<dbReference type="GO" id="GO:0004526">
    <property type="term" value="F:ribonuclease P activity"/>
    <property type="evidence" value="ECO:0007669"/>
    <property type="project" value="UniProtKB-UniRule"/>
</dbReference>
<dbReference type="Gene3D" id="3.30.230.10">
    <property type="match status" value="1"/>
</dbReference>
<evidence type="ECO:0000313" key="9">
    <source>
        <dbReference type="Proteomes" id="UP000248606"/>
    </source>
</evidence>
<keyword evidence="4 6" id="KW-0378">Hydrolase</keyword>
<dbReference type="Pfam" id="PF00825">
    <property type="entry name" value="Ribonuclease_P"/>
    <property type="match status" value="1"/>
</dbReference>
<keyword evidence="5 6" id="KW-0694">RNA-binding</keyword>
<comment type="function">
    <text evidence="6">RNaseP catalyzes the removal of the 5'-leader sequence from pre-tRNA to produce the mature 5'-terminus. It can also cleave other RNA substrates such as 4.5S RNA. The protein component plays an auxiliary but essential role in vivo by binding to the 5'-leader sequence and broadening the substrate specificity of the ribozyme.</text>
</comment>